<organism evidence="8 9">
    <name type="scientific">Pseudoduganella namucuonensis</name>
    <dbReference type="NCBI Taxonomy" id="1035707"/>
    <lineage>
        <taxon>Bacteria</taxon>
        <taxon>Pseudomonadati</taxon>
        <taxon>Pseudomonadota</taxon>
        <taxon>Betaproteobacteria</taxon>
        <taxon>Burkholderiales</taxon>
        <taxon>Oxalobacteraceae</taxon>
        <taxon>Telluria group</taxon>
        <taxon>Pseudoduganella</taxon>
    </lineage>
</organism>
<dbReference type="GO" id="GO:0016614">
    <property type="term" value="F:oxidoreductase activity, acting on CH-OH group of donors"/>
    <property type="evidence" value="ECO:0007669"/>
    <property type="project" value="InterPro"/>
</dbReference>
<keyword evidence="4 5" id="KW-0274">FAD</keyword>
<reference evidence="9" key="1">
    <citation type="submission" date="2016-10" db="EMBL/GenBank/DDBJ databases">
        <authorList>
            <person name="Varghese N."/>
            <person name="Submissions S."/>
        </authorList>
    </citation>
    <scope>NUCLEOTIDE SEQUENCE [LARGE SCALE GENOMIC DNA]</scope>
    <source>
        <strain evidence="9">CGMCC 1.11014</strain>
    </source>
</reference>
<evidence type="ECO:0000256" key="2">
    <source>
        <dbReference type="ARBA" id="ARBA00010790"/>
    </source>
</evidence>
<dbReference type="PIRSF" id="PIRSF000137">
    <property type="entry name" value="Alcohol_oxidase"/>
    <property type="match status" value="1"/>
</dbReference>
<dbReference type="RefSeq" id="WP_093558153.1">
    <property type="nucleotide sequence ID" value="NZ_FPBO01000027.1"/>
</dbReference>
<keyword evidence="3 5" id="KW-0285">Flavoprotein</keyword>
<dbReference type="SUPFAM" id="SSF51905">
    <property type="entry name" value="FAD/NAD(P)-binding domain"/>
    <property type="match status" value="1"/>
</dbReference>
<sequence>MVVDIVVIGGGSAGCVLAHRLSEDGRYSVLLLEGGASDKHPFTRVPVANIMAVQNPAFDWCYQLEPDASRGGRTEHWAAGKRLGGGSAINGMMFIRGHRHDYDAWAKAGNPGWDYASVLPYFKRLETNMGGADASRGGDGPLSVAEVAMRHPLTEAWVDAATQAGIPRSADLNGAVAEGVGYVQASQRKGWRHSTAAAYIWPVKKRANLRVELEAVASRIQVRDGRAVGVDYVQGGVLRNVSARRGVVLSAGALASPKLLMLSGIGPAAQLREHGIEVAVDSPGVGANLQDHAGVHFSCEVNVPTLNSDRSKVNGLLHGLNFLARGRGPLTSPIGHAQAFVSTRKDAPAPNLQLIMAPLAFELDDKGAIRLCEQPSISTMVSVNRPQSRGTVGLRSANPDDKPVIHHRLLGVEDDLDQLVEGLELVRKIVQQPALSKHFVGEMRPGVALQSRAQLREFARMAACCMYHPAGTCKMGDDADSVVDHRLRVRGVQGLWVADASVMPTLPAGNINATVVMIGERASDLIKEDLAA</sequence>
<dbReference type="Pfam" id="PF05199">
    <property type="entry name" value="GMC_oxred_C"/>
    <property type="match status" value="1"/>
</dbReference>
<evidence type="ECO:0000256" key="3">
    <source>
        <dbReference type="ARBA" id="ARBA00022630"/>
    </source>
</evidence>
<dbReference type="GO" id="GO:0050660">
    <property type="term" value="F:flavin adenine dinucleotide binding"/>
    <property type="evidence" value="ECO:0007669"/>
    <property type="project" value="InterPro"/>
</dbReference>
<evidence type="ECO:0000313" key="9">
    <source>
        <dbReference type="Proteomes" id="UP000199391"/>
    </source>
</evidence>
<evidence type="ECO:0000259" key="6">
    <source>
        <dbReference type="PROSITE" id="PS00623"/>
    </source>
</evidence>
<dbReference type="AlphaFoldDB" id="A0A1I7LEH0"/>
<evidence type="ECO:0000256" key="1">
    <source>
        <dbReference type="ARBA" id="ARBA00001974"/>
    </source>
</evidence>
<accession>A0A1I7LEH0</accession>
<feature type="domain" description="Glucose-methanol-choline oxidoreductase N-terminal" evidence="6">
    <location>
        <begin position="80"/>
        <end position="103"/>
    </location>
</feature>
<evidence type="ECO:0000313" key="8">
    <source>
        <dbReference type="EMBL" id="SFV07986.1"/>
    </source>
</evidence>
<dbReference type="InterPro" id="IPR000172">
    <property type="entry name" value="GMC_OxRdtase_N"/>
</dbReference>
<comment type="similarity">
    <text evidence="2 5">Belongs to the GMC oxidoreductase family.</text>
</comment>
<comment type="cofactor">
    <cofactor evidence="1">
        <name>FAD</name>
        <dbReference type="ChEBI" id="CHEBI:57692"/>
    </cofactor>
</comment>
<dbReference type="OrthoDB" id="9785276at2"/>
<dbReference type="Pfam" id="PF00732">
    <property type="entry name" value="GMC_oxred_N"/>
    <property type="match status" value="1"/>
</dbReference>
<name>A0A1I7LEH0_9BURK</name>
<dbReference type="InterPro" id="IPR012132">
    <property type="entry name" value="GMC_OxRdtase"/>
</dbReference>
<dbReference type="Gene3D" id="3.30.560.10">
    <property type="entry name" value="Glucose Oxidase, domain 3"/>
    <property type="match status" value="1"/>
</dbReference>
<dbReference type="SUPFAM" id="SSF54373">
    <property type="entry name" value="FAD-linked reductases, C-terminal domain"/>
    <property type="match status" value="1"/>
</dbReference>
<dbReference type="InterPro" id="IPR036188">
    <property type="entry name" value="FAD/NAD-bd_sf"/>
</dbReference>
<dbReference type="PANTHER" id="PTHR11552:SF147">
    <property type="entry name" value="CHOLINE DEHYDROGENASE, MITOCHONDRIAL"/>
    <property type="match status" value="1"/>
</dbReference>
<dbReference type="STRING" id="1035707.SAMN05216552_102784"/>
<dbReference type="InterPro" id="IPR007867">
    <property type="entry name" value="GMC_OxRtase_C"/>
</dbReference>
<dbReference type="PROSITE" id="PS00624">
    <property type="entry name" value="GMC_OXRED_2"/>
    <property type="match status" value="1"/>
</dbReference>
<dbReference type="PROSITE" id="PS00623">
    <property type="entry name" value="GMC_OXRED_1"/>
    <property type="match status" value="1"/>
</dbReference>
<dbReference type="Gene3D" id="3.50.50.60">
    <property type="entry name" value="FAD/NAD(P)-binding domain"/>
    <property type="match status" value="1"/>
</dbReference>
<feature type="domain" description="Glucose-methanol-choline oxidoreductase N-terminal" evidence="7">
    <location>
        <begin position="252"/>
        <end position="266"/>
    </location>
</feature>
<protein>
    <submittedName>
        <fullName evidence="8">Choline dehydrogenase</fullName>
    </submittedName>
</protein>
<evidence type="ECO:0000256" key="5">
    <source>
        <dbReference type="RuleBase" id="RU003968"/>
    </source>
</evidence>
<dbReference type="Proteomes" id="UP000199391">
    <property type="component" value="Unassembled WGS sequence"/>
</dbReference>
<proteinExistence type="inferred from homology"/>
<dbReference type="EMBL" id="FPBO01000027">
    <property type="protein sequence ID" value="SFV07986.1"/>
    <property type="molecule type" value="Genomic_DNA"/>
</dbReference>
<dbReference type="PANTHER" id="PTHR11552">
    <property type="entry name" value="GLUCOSE-METHANOL-CHOLINE GMC OXIDOREDUCTASE"/>
    <property type="match status" value="1"/>
</dbReference>
<gene>
    <name evidence="8" type="ORF">SAMN05216552_102784</name>
</gene>
<evidence type="ECO:0000256" key="4">
    <source>
        <dbReference type="ARBA" id="ARBA00022827"/>
    </source>
</evidence>
<evidence type="ECO:0000259" key="7">
    <source>
        <dbReference type="PROSITE" id="PS00624"/>
    </source>
</evidence>
<keyword evidence="9" id="KW-1185">Reference proteome</keyword>